<protein>
    <submittedName>
        <fullName evidence="2">Protein tyrosine phosphatase</fullName>
    </submittedName>
</protein>
<dbReference type="Proteomes" id="UP000887576">
    <property type="component" value="Unplaced"/>
</dbReference>
<dbReference type="WBParaSite" id="JU765_v2.g13285.t1">
    <property type="protein sequence ID" value="JU765_v2.g13285.t1"/>
    <property type="gene ID" value="JU765_v2.g13285"/>
</dbReference>
<accession>A0AC34Q601</accession>
<name>A0AC34Q601_9BILA</name>
<reference evidence="2" key="1">
    <citation type="submission" date="2022-11" db="UniProtKB">
        <authorList>
            <consortium name="WormBaseParasite"/>
        </authorList>
    </citation>
    <scope>IDENTIFICATION</scope>
</reference>
<organism evidence="1 2">
    <name type="scientific">Panagrolaimus sp. JU765</name>
    <dbReference type="NCBI Taxonomy" id="591449"/>
    <lineage>
        <taxon>Eukaryota</taxon>
        <taxon>Metazoa</taxon>
        <taxon>Ecdysozoa</taxon>
        <taxon>Nematoda</taxon>
        <taxon>Chromadorea</taxon>
        <taxon>Rhabditida</taxon>
        <taxon>Tylenchina</taxon>
        <taxon>Panagrolaimomorpha</taxon>
        <taxon>Panagrolaimoidea</taxon>
        <taxon>Panagrolaimidae</taxon>
        <taxon>Panagrolaimus</taxon>
    </lineage>
</organism>
<proteinExistence type="predicted"/>
<evidence type="ECO:0000313" key="1">
    <source>
        <dbReference type="Proteomes" id="UP000887576"/>
    </source>
</evidence>
<sequence>MGNEQSTAGKPPDQAKKQQRRIAMKFIKQLTAKKPSDLVDEFKQLSMYKPSLKDAPHPKQMIKNRYRDIECYEPSRVVLKGRPNDEDYIHANWVTAGKYRYICTQAPLGHTIDDFWFMVATENVGSIIMLCDLVEEGQRKCAEYWPHEDGERAQYGDVVIENVSVGHSTLPRVQVTILKVIYNKKSHLLNHYQWLGWPDDGVPDDHILPYKLLDIAKDCVKPVNNDQAPDPIVVHCSAGVGRTGTLVGLDIARTKLTAGISINVPKIVKELRDQRPHSIQGPLQYIYLNECILQCCMELAPVNEAVAAHKWFEKCQSFLSEQKEKNKNE</sequence>
<evidence type="ECO:0000313" key="2">
    <source>
        <dbReference type="WBParaSite" id="JU765_v2.g13285.t1"/>
    </source>
</evidence>